<organism evidence="2 3">
    <name type="scientific">Heliocybe sulcata</name>
    <dbReference type="NCBI Taxonomy" id="5364"/>
    <lineage>
        <taxon>Eukaryota</taxon>
        <taxon>Fungi</taxon>
        <taxon>Dikarya</taxon>
        <taxon>Basidiomycota</taxon>
        <taxon>Agaricomycotina</taxon>
        <taxon>Agaricomycetes</taxon>
        <taxon>Gloeophyllales</taxon>
        <taxon>Gloeophyllaceae</taxon>
        <taxon>Heliocybe</taxon>
    </lineage>
</organism>
<reference evidence="2 3" key="1">
    <citation type="journal article" date="2019" name="Nat. Ecol. Evol.">
        <title>Megaphylogeny resolves global patterns of mushroom evolution.</title>
        <authorList>
            <person name="Varga T."/>
            <person name="Krizsan K."/>
            <person name="Foldi C."/>
            <person name="Dima B."/>
            <person name="Sanchez-Garcia M."/>
            <person name="Sanchez-Ramirez S."/>
            <person name="Szollosi G.J."/>
            <person name="Szarkandi J.G."/>
            <person name="Papp V."/>
            <person name="Albert L."/>
            <person name="Andreopoulos W."/>
            <person name="Angelini C."/>
            <person name="Antonin V."/>
            <person name="Barry K.W."/>
            <person name="Bougher N.L."/>
            <person name="Buchanan P."/>
            <person name="Buyck B."/>
            <person name="Bense V."/>
            <person name="Catcheside P."/>
            <person name="Chovatia M."/>
            <person name="Cooper J."/>
            <person name="Damon W."/>
            <person name="Desjardin D."/>
            <person name="Finy P."/>
            <person name="Geml J."/>
            <person name="Haridas S."/>
            <person name="Hughes K."/>
            <person name="Justo A."/>
            <person name="Karasinski D."/>
            <person name="Kautmanova I."/>
            <person name="Kiss B."/>
            <person name="Kocsube S."/>
            <person name="Kotiranta H."/>
            <person name="LaButti K.M."/>
            <person name="Lechner B.E."/>
            <person name="Liimatainen K."/>
            <person name="Lipzen A."/>
            <person name="Lukacs Z."/>
            <person name="Mihaltcheva S."/>
            <person name="Morgado L.N."/>
            <person name="Niskanen T."/>
            <person name="Noordeloos M.E."/>
            <person name="Ohm R.A."/>
            <person name="Ortiz-Santana B."/>
            <person name="Ovrebo C."/>
            <person name="Racz N."/>
            <person name="Riley R."/>
            <person name="Savchenko A."/>
            <person name="Shiryaev A."/>
            <person name="Soop K."/>
            <person name="Spirin V."/>
            <person name="Szebenyi C."/>
            <person name="Tomsovsky M."/>
            <person name="Tulloss R.E."/>
            <person name="Uehling J."/>
            <person name="Grigoriev I.V."/>
            <person name="Vagvolgyi C."/>
            <person name="Papp T."/>
            <person name="Martin F.M."/>
            <person name="Miettinen O."/>
            <person name="Hibbett D.S."/>
            <person name="Nagy L.G."/>
        </authorList>
    </citation>
    <scope>NUCLEOTIDE SEQUENCE [LARGE SCALE GENOMIC DNA]</scope>
    <source>
        <strain evidence="2 3">OMC1185</strain>
    </source>
</reference>
<accession>A0A5C3NG09</accession>
<dbReference type="Proteomes" id="UP000305948">
    <property type="component" value="Unassembled WGS sequence"/>
</dbReference>
<proteinExistence type="predicted"/>
<gene>
    <name evidence="2" type="ORF">OE88DRAFT_1805016</name>
</gene>
<evidence type="ECO:0000256" key="1">
    <source>
        <dbReference type="SAM" id="MobiDB-lite"/>
    </source>
</evidence>
<feature type="region of interest" description="Disordered" evidence="1">
    <location>
        <begin position="231"/>
        <end position="281"/>
    </location>
</feature>
<sequence length="397" mass="43268">MSTGLEPLRMHKTNATGISALTKTPSAVYGVLGYPSSQQHSIKGQMHLSEQQITDQTGASQTRPEAYGAMEAQNGRRPAHTRYGAPGRRQREHIPRFIPPRMLRLQRQQISGCPGPKDGAPLSFLGAPDQVVASHVHSLQSAAHHPSAWSLHQYLQSIPAVTMDPVAAQSGQLGVPHQGRSRPCYCQQYAVPATFTTQRDPNGYSVPEPTWSAPLQPVPQVSAPHATIRVPATINPRNSSKRRSNSNCAPVKIGQQGTPQRSDDILTHRSQSPEYGLLTYRPPRLHTRHATMFDPFGDRSEEEWLATAILAAHEHFLHPESSALSAMSSGSEAASIFSNVAASASTRNVESSPSAMPRDIGRGQQTYGLALFPTSIWGTDGLDRADMMRAGLQHRHY</sequence>
<name>A0A5C3NG09_9AGAM</name>
<dbReference type="AlphaFoldDB" id="A0A5C3NG09"/>
<evidence type="ECO:0000313" key="2">
    <source>
        <dbReference type="EMBL" id="TFK56270.1"/>
    </source>
</evidence>
<keyword evidence="3" id="KW-1185">Reference proteome</keyword>
<evidence type="ECO:0000313" key="3">
    <source>
        <dbReference type="Proteomes" id="UP000305948"/>
    </source>
</evidence>
<dbReference type="EMBL" id="ML213504">
    <property type="protein sequence ID" value="TFK56270.1"/>
    <property type="molecule type" value="Genomic_DNA"/>
</dbReference>
<protein>
    <submittedName>
        <fullName evidence="2">Uncharacterized protein</fullName>
    </submittedName>
</protein>